<evidence type="ECO:0000256" key="2">
    <source>
        <dbReference type="ARBA" id="ARBA00023136"/>
    </source>
</evidence>
<keyword evidence="8" id="KW-1185">Reference proteome</keyword>
<evidence type="ECO:0000256" key="5">
    <source>
        <dbReference type="SAM" id="SignalP"/>
    </source>
</evidence>
<feature type="region of interest" description="Disordered" evidence="4">
    <location>
        <begin position="915"/>
        <end position="954"/>
    </location>
</feature>
<feature type="compositionally biased region" description="Low complexity" evidence="4">
    <location>
        <begin position="352"/>
        <end position="365"/>
    </location>
</feature>
<evidence type="ECO:0000256" key="1">
    <source>
        <dbReference type="ARBA" id="ARBA00004442"/>
    </source>
</evidence>
<feature type="signal peptide" evidence="5">
    <location>
        <begin position="1"/>
        <end position="24"/>
    </location>
</feature>
<dbReference type="Pfam" id="PF14905">
    <property type="entry name" value="OMP_b-brl_3"/>
    <property type="match status" value="1"/>
</dbReference>
<evidence type="ECO:0000313" key="7">
    <source>
        <dbReference type="EMBL" id="RFM30259.1"/>
    </source>
</evidence>
<dbReference type="Gene3D" id="2.60.40.1120">
    <property type="entry name" value="Carboxypeptidase-like, regulatory domain"/>
    <property type="match status" value="1"/>
</dbReference>
<comment type="caution">
    <text evidence="7">The sequence shown here is derived from an EMBL/GenBank/DDBJ whole genome shotgun (WGS) entry which is preliminary data.</text>
</comment>
<feature type="compositionally biased region" description="Gly residues" evidence="4">
    <location>
        <begin position="292"/>
        <end position="309"/>
    </location>
</feature>
<dbReference type="InterPro" id="IPR041700">
    <property type="entry name" value="OMP_b-brl_3"/>
</dbReference>
<keyword evidence="5" id="KW-0732">Signal</keyword>
<organism evidence="7 8">
    <name type="scientific">Deminuibacter soli</name>
    <dbReference type="NCBI Taxonomy" id="2291815"/>
    <lineage>
        <taxon>Bacteria</taxon>
        <taxon>Pseudomonadati</taxon>
        <taxon>Bacteroidota</taxon>
        <taxon>Chitinophagia</taxon>
        <taxon>Chitinophagales</taxon>
        <taxon>Chitinophagaceae</taxon>
        <taxon>Deminuibacter</taxon>
    </lineage>
</organism>
<dbReference type="InterPro" id="IPR013784">
    <property type="entry name" value="Carb-bd-like_fold"/>
</dbReference>
<accession>A0A3E1NQM0</accession>
<dbReference type="InterPro" id="IPR036942">
    <property type="entry name" value="Beta-barrel_TonB_sf"/>
</dbReference>
<evidence type="ECO:0000313" key="8">
    <source>
        <dbReference type="Proteomes" id="UP000261284"/>
    </source>
</evidence>
<feature type="compositionally biased region" description="Gly residues" evidence="4">
    <location>
        <begin position="919"/>
        <end position="954"/>
    </location>
</feature>
<keyword evidence="3" id="KW-0998">Cell outer membrane</keyword>
<feature type="domain" description="Outer membrane protein beta-barrel" evidence="6">
    <location>
        <begin position="448"/>
        <end position="902"/>
    </location>
</feature>
<evidence type="ECO:0000259" key="6">
    <source>
        <dbReference type="Pfam" id="PF14905"/>
    </source>
</evidence>
<gene>
    <name evidence="7" type="ORF">DXN05_04625</name>
</gene>
<sequence>MFMSRQFIAMLCICIMSATVQLKAQGGKTGTIAGKLADSSSKQVLSAATISLLQAADSSLVTYVISDDKGHFSFTKVDTGAYLIQVAFQGYGLLQQPVKVTGDSMVDLGTVYLKTLENTLETVVVKSSPPLVIKKDTMEFNAGSFKTKPNAVAEDLLKKIPGITVDKSGAVTAQGETVSRILVDGKRFFGDDPKQATKNLPPDVIDKIQVFDDLSDQSKLSGFDDGNRVKTINITTKKDKRKGYFGKAVLGAGTDGTYDESMNLHRFNGTQQISLIGQVNDVNKQNFTPADMGGGGRRGGGGSITASGGGSGITTTLAAGLNYRDTWGTNTDAYGNYFYNNLKTNTSTQSHTVNQLTKDTTTTNDQDQRSVSKSQNHNINFNIETRFDSSNTLIFRPGVSFSNSTPSGSSSSMNMRTNDNTPIYSSVGNTHSQNSGYSINGASLTMMHRFKKRFRTISLNLNYSGSESKGDGYNYAVNNFYTQNRIDTINQHYFDTSRSHTFSPSLSYTEPLAKNQILELRYNYSYLSSTSVNNTYQYDDVKLGFTSFDSLFSNSFKNTTTSNRLTLTYRLQNTKYNFNIGSGVQFSDLTSINSTKGTSISNHYVNFTPSAIFTYNVSKTKNLRFFYNGSTGQPSAAQLQPIRTTSDSINFQVGNPDLKPQFTHSVRFLYHSLNPTNQRSFFATINASTIVNDIQSSIVQNSSTGSKVSTYVNLSGTYNVNGYVNWSLPLKHPKSNLNLGSNISYQQSQSLVNGESNYTRNTGLNGTIRWTTNLDNYFDMNFSSTSTYNIARNTVNTRTNANYFFQAFSAEITYFSKNGWIVASDLDYSYNGNHSPGYNASVPLWNPAIAKQFLKNHAAELRLQVFDLLNQNTAVARAVTTNTITDTRTNTLKRYFMLTFTYNLRNFAGNQNQRRMPGFFGGDRGDGNGGGNRGGWGGGNGGGGGGGRRGGGPM</sequence>
<comment type="subcellular location">
    <subcellularLocation>
        <location evidence="1">Cell outer membrane</location>
    </subcellularLocation>
</comment>
<dbReference type="SUPFAM" id="SSF56935">
    <property type="entry name" value="Porins"/>
    <property type="match status" value="1"/>
</dbReference>
<dbReference type="EMBL" id="QTJU01000001">
    <property type="protein sequence ID" value="RFM30259.1"/>
    <property type="molecule type" value="Genomic_DNA"/>
</dbReference>
<dbReference type="SUPFAM" id="SSF49452">
    <property type="entry name" value="Starch-binding domain-like"/>
    <property type="match status" value="1"/>
</dbReference>
<dbReference type="GO" id="GO:0030246">
    <property type="term" value="F:carbohydrate binding"/>
    <property type="evidence" value="ECO:0007669"/>
    <property type="project" value="InterPro"/>
</dbReference>
<dbReference type="Pfam" id="PF13620">
    <property type="entry name" value="CarboxypepD_reg"/>
    <property type="match status" value="1"/>
</dbReference>
<dbReference type="GO" id="GO:0009279">
    <property type="term" value="C:cell outer membrane"/>
    <property type="evidence" value="ECO:0007669"/>
    <property type="project" value="UniProtKB-SubCell"/>
</dbReference>
<proteinExistence type="predicted"/>
<feature type="region of interest" description="Disordered" evidence="4">
    <location>
        <begin position="348"/>
        <end position="376"/>
    </location>
</feature>
<reference evidence="7 8" key="1">
    <citation type="submission" date="2018-08" db="EMBL/GenBank/DDBJ databases">
        <title>Chitinophagaceae sp. K23C18032701, a novel bacterium isolated from forest soil.</title>
        <authorList>
            <person name="Wang C."/>
        </authorList>
    </citation>
    <scope>NUCLEOTIDE SEQUENCE [LARGE SCALE GENOMIC DNA]</scope>
    <source>
        <strain evidence="7 8">K23C18032701</strain>
    </source>
</reference>
<feature type="chain" id="PRO_5017769883" description="Outer membrane protein beta-barrel domain-containing protein" evidence="5">
    <location>
        <begin position="25"/>
        <end position="954"/>
    </location>
</feature>
<dbReference type="Proteomes" id="UP000261284">
    <property type="component" value="Unassembled WGS sequence"/>
</dbReference>
<dbReference type="Gene3D" id="2.40.170.20">
    <property type="entry name" value="TonB-dependent receptor, beta-barrel domain"/>
    <property type="match status" value="1"/>
</dbReference>
<protein>
    <recommendedName>
        <fullName evidence="6">Outer membrane protein beta-barrel domain-containing protein</fullName>
    </recommendedName>
</protein>
<dbReference type="AlphaFoldDB" id="A0A3E1NQM0"/>
<evidence type="ECO:0000256" key="4">
    <source>
        <dbReference type="SAM" id="MobiDB-lite"/>
    </source>
</evidence>
<name>A0A3E1NQM0_9BACT</name>
<feature type="region of interest" description="Disordered" evidence="4">
    <location>
        <begin position="290"/>
        <end position="309"/>
    </location>
</feature>
<keyword evidence="2" id="KW-0472">Membrane</keyword>
<evidence type="ECO:0000256" key="3">
    <source>
        <dbReference type="ARBA" id="ARBA00023237"/>
    </source>
</evidence>